<proteinExistence type="predicted"/>
<evidence type="ECO:0000313" key="1">
    <source>
        <dbReference type="EMBL" id="PMD40961.1"/>
    </source>
</evidence>
<dbReference type="OrthoDB" id="5362512at2759"/>
<accession>A0A2J6RR13</accession>
<keyword evidence="2" id="KW-1185">Reference proteome</keyword>
<dbReference type="STRING" id="1149755.A0A2J6RR13"/>
<organism evidence="1 2">
    <name type="scientific">Hyaloscypha variabilis (strain UAMH 11265 / GT02V1 / F)</name>
    <name type="common">Meliniomyces variabilis</name>
    <dbReference type="NCBI Taxonomy" id="1149755"/>
    <lineage>
        <taxon>Eukaryota</taxon>
        <taxon>Fungi</taxon>
        <taxon>Dikarya</taxon>
        <taxon>Ascomycota</taxon>
        <taxon>Pezizomycotina</taxon>
        <taxon>Leotiomycetes</taxon>
        <taxon>Helotiales</taxon>
        <taxon>Hyaloscyphaceae</taxon>
        <taxon>Hyaloscypha</taxon>
        <taxon>Hyaloscypha variabilis</taxon>
    </lineage>
</organism>
<protein>
    <recommendedName>
        <fullName evidence="3">Heterokaryon incompatibility domain-containing protein</fullName>
    </recommendedName>
</protein>
<sequence>MSPKLYRHMKEVLGSRKGIKAPKDSSAPQTDNTALAISSSVLSSPPEASSVPQTDNTALAISCFVLSSPPQILDAWLGVKWIFDLLERDTWQQGTTCDACANLSLLFSTGSRPNRPSLVVSKNAVQHHETFRKLAESSRTCGLCALLLACFKGFSRQHLFSLLKKERDSVMKRVSALREALALHRDNDYSSFRLENELYEMVEECYGSGKLVSELRITIQTSKWGFRSDAFHVADDVLRVYSEPEDVTASKVQGRPVSKTGGDPRTFLLAQTWIEDCYNNHPECRWSEDDNHFIESDPLLPTRIIDIGEFDQEVPRLILSNGRRGKWAALSHRWPQDAKKILRLVAKNIKGMQRAIPREALAATFQDALRIIRVLGLRYLWNAFVTIAAAATKDCLGGILGERDWVPASRPYKLLVDNENEEALGEVFIDFCIDRNHKTDAKTKTNNVNYLAYRAWCFQESLLSHRLLTFDRLQMSFTCLRHGLSEDREVVPAVAKEYRNTFLPSFRGPLLDDANTLQSALQSWYNVLADYTNRNLTFPSDKLVAISGIAKVVGNLMRDEYFAGLWRKSLPQSLLWSPYDEEDLPNPGYTATPSSEYRAPSWSWASVDSRISSFLCRAVPSQPIFATVLDISTELSGPDPYGQVKSGRLTIRGPLKKFYCGFNLSSWPQQLRLWWTPEGLEEFRDTSDISHCVFDYESPPDGSPLWCLQITRIYGLILLPRLGSRSSANGFTRVGIFHLRMRDVDNTMAPDRFSDDDVTTINIF</sequence>
<dbReference type="EMBL" id="KZ613945">
    <property type="protein sequence ID" value="PMD40961.1"/>
    <property type="molecule type" value="Genomic_DNA"/>
</dbReference>
<dbReference type="Proteomes" id="UP000235786">
    <property type="component" value="Unassembled WGS sequence"/>
</dbReference>
<gene>
    <name evidence="1" type="ORF">L207DRAFT_529250</name>
</gene>
<dbReference type="PANTHER" id="PTHR33112">
    <property type="entry name" value="DOMAIN PROTEIN, PUTATIVE-RELATED"/>
    <property type="match status" value="1"/>
</dbReference>
<evidence type="ECO:0000313" key="2">
    <source>
        <dbReference type="Proteomes" id="UP000235786"/>
    </source>
</evidence>
<dbReference type="PANTHER" id="PTHR33112:SF16">
    <property type="entry name" value="HETEROKARYON INCOMPATIBILITY DOMAIN-CONTAINING PROTEIN"/>
    <property type="match status" value="1"/>
</dbReference>
<dbReference type="AlphaFoldDB" id="A0A2J6RR13"/>
<name>A0A2J6RR13_HYAVF</name>
<reference evidence="1 2" key="1">
    <citation type="submission" date="2016-04" db="EMBL/GenBank/DDBJ databases">
        <title>A degradative enzymes factory behind the ericoid mycorrhizal symbiosis.</title>
        <authorList>
            <consortium name="DOE Joint Genome Institute"/>
            <person name="Martino E."/>
            <person name="Morin E."/>
            <person name="Grelet G."/>
            <person name="Kuo A."/>
            <person name="Kohler A."/>
            <person name="Daghino S."/>
            <person name="Barry K."/>
            <person name="Choi C."/>
            <person name="Cichocki N."/>
            <person name="Clum A."/>
            <person name="Copeland A."/>
            <person name="Hainaut M."/>
            <person name="Haridas S."/>
            <person name="Labutti K."/>
            <person name="Lindquist E."/>
            <person name="Lipzen A."/>
            <person name="Khouja H.-R."/>
            <person name="Murat C."/>
            <person name="Ohm R."/>
            <person name="Olson A."/>
            <person name="Spatafora J."/>
            <person name="Veneault-Fourrey C."/>
            <person name="Henrissat B."/>
            <person name="Grigoriev I."/>
            <person name="Martin F."/>
            <person name="Perotto S."/>
        </authorList>
    </citation>
    <scope>NUCLEOTIDE SEQUENCE [LARGE SCALE GENOMIC DNA]</scope>
    <source>
        <strain evidence="1 2">F</strain>
    </source>
</reference>
<evidence type="ECO:0008006" key="3">
    <source>
        <dbReference type="Google" id="ProtNLM"/>
    </source>
</evidence>